<gene>
    <name evidence="2" type="ORF">EYF80_023817</name>
</gene>
<feature type="compositionally biased region" description="Basic and acidic residues" evidence="1">
    <location>
        <begin position="68"/>
        <end position="77"/>
    </location>
</feature>
<protein>
    <submittedName>
        <fullName evidence="2">Uncharacterized protein</fullName>
    </submittedName>
</protein>
<evidence type="ECO:0000256" key="1">
    <source>
        <dbReference type="SAM" id="MobiDB-lite"/>
    </source>
</evidence>
<evidence type="ECO:0000313" key="3">
    <source>
        <dbReference type="Proteomes" id="UP000314294"/>
    </source>
</evidence>
<accession>A0A4Z2HLX8</accession>
<sequence length="111" mass="12794">MNQCPTGFGLKMKSLVLLQLTLLYLRDNRKEKFSHSPEGEDATVPSEDSQTAGRILPELLNQWSSTSERPDSPDHHICSRGCWRQSDDDDDDDGDDERTEYYEKGLFQRQD</sequence>
<dbReference type="Proteomes" id="UP000314294">
    <property type="component" value="Unassembled WGS sequence"/>
</dbReference>
<proteinExistence type="predicted"/>
<reference evidence="2 3" key="1">
    <citation type="submission" date="2019-03" db="EMBL/GenBank/DDBJ databases">
        <title>First draft genome of Liparis tanakae, snailfish: a comprehensive survey of snailfish specific genes.</title>
        <authorList>
            <person name="Kim W."/>
            <person name="Song I."/>
            <person name="Jeong J.-H."/>
            <person name="Kim D."/>
            <person name="Kim S."/>
            <person name="Ryu S."/>
            <person name="Song J.Y."/>
            <person name="Lee S.K."/>
        </authorList>
    </citation>
    <scope>NUCLEOTIDE SEQUENCE [LARGE SCALE GENOMIC DNA]</scope>
    <source>
        <tissue evidence="2">Muscle</tissue>
    </source>
</reference>
<evidence type="ECO:0000313" key="2">
    <source>
        <dbReference type="EMBL" id="TNN65944.1"/>
    </source>
</evidence>
<keyword evidence="3" id="KW-1185">Reference proteome</keyword>
<dbReference type="AlphaFoldDB" id="A0A4Z2HLX8"/>
<feature type="region of interest" description="Disordered" evidence="1">
    <location>
        <begin position="32"/>
        <end position="111"/>
    </location>
</feature>
<organism evidence="2 3">
    <name type="scientific">Liparis tanakae</name>
    <name type="common">Tanaka's snailfish</name>
    <dbReference type="NCBI Taxonomy" id="230148"/>
    <lineage>
        <taxon>Eukaryota</taxon>
        <taxon>Metazoa</taxon>
        <taxon>Chordata</taxon>
        <taxon>Craniata</taxon>
        <taxon>Vertebrata</taxon>
        <taxon>Euteleostomi</taxon>
        <taxon>Actinopterygii</taxon>
        <taxon>Neopterygii</taxon>
        <taxon>Teleostei</taxon>
        <taxon>Neoteleostei</taxon>
        <taxon>Acanthomorphata</taxon>
        <taxon>Eupercaria</taxon>
        <taxon>Perciformes</taxon>
        <taxon>Cottioidei</taxon>
        <taxon>Cottales</taxon>
        <taxon>Liparidae</taxon>
        <taxon>Liparis</taxon>
    </lineage>
</organism>
<name>A0A4Z2HLX8_9TELE</name>
<dbReference type="EMBL" id="SRLO01000227">
    <property type="protein sequence ID" value="TNN65944.1"/>
    <property type="molecule type" value="Genomic_DNA"/>
</dbReference>
<feature type="compositionally biased region" description="Acidic residues" evidence="1">
    <location>
        <begin position="87"/>
        <end position="98"/>
    </location>
</feature>
<comment type="caution">
    <text evidence="2">The sequence shown here is derived from an EMBL/GenBank/DDBJ whole genome shotgun (WGS) entry which is preliminary data.</text>
</comment>